<accession>A0ABY8CRH5</accession>
<dbReference type="GO" id="GO:0016787">
    <property type="term" value="F:hydrolase activity"/>
    <property type="evidence" value="ECO:0007669"/>
    <property type="project" value="UniProtKB-KW"/>
</dbReference>
<evidence type="ECO:0000256" key="4">
    <source>
        <dbReference type="ARBA" id="ARBA00013078"/>
    </source>
</evidence>
<dbReference type="InterPro" id="IPR041492">
    <property type="entry name" value="HAD_2"/>
</dbReference>
<dbReference type="Gene3D" id="3.40.50.1000">
    <property type="entry name" value="HAD superfamily/HAD-like"/>
    <property type="match status" value="1"/>
</dbReference>
<dbReference type="RefSeq" id="WP_280732000.1">
    <property type="nucleotide sequence ID" value="NZ_CP120367.1"/>
</dbReference>
<proteinExistence type="inferred from homology"/>
<comment type="pathway">
    <text evidence="2">Organic acid metabolism; glycolate biosynthesis; glycolate from 2-phosphoglycolate: step 1/1.</text>
</comment>
<dbReference type="InterPro" id="IPR023198">
    <property type="entry name" value="PGP-like_dom2"/>
</dbReference>
<evidence type="ECO:0000256" key="1">
    <source>
        <dbReference type="ARBA" id="ARBA00000830"/>
    </source>
</evidence>
<dbReference type="SFLD" id="SFLDG01129">
    <property type="entry name" value="C1.5:_HAD__Beta-PGM__Phosphata"/>
    <property type="match status" value="1"/>
</dbReference>
<name>A0ABY8CRH5_9HYPH</name>
<dbReference type="EC" id="3.1.3.18" evidence="4"/>
<dbReference type="SFLD" id="SFLDS00003">
    <property type="entry name" value="Haloacid_Dehalogenase"/>
    <property type="match status" value="1"/>
</dbReference>
<reference evidence="5 6" key="1">
    <citation type="submission" date="2023-03" db="EMBL/GenBank/DDBJ databases">
        <authorList>
            <person name="Kaur S."/>
            <person name="Espinosa-Saiz D."/>
            <person name="Velazquez E."/>
            <person name="Menendez E."/>
            <person name="diCenzo G.C."/>
        </authorList>
    </citation>
    <scope>NUCLEOTIDE SEQUENCE [LARGE SCALE GENOMIC DNA]</scope>
    <source>
        <strain evidence="5 6">LMG 27395</strain>
    </source>
</reference>
<gene>
    <name evidence="5" type="ORF">PYH38_000653</name>
</gene>
<dbReference type="InterPro" id="IPR036412">
    <property type="entry name" value="HAD-like_sf"/>
</dbReference>
<evidence type="ECO:0000313" key="6">
    <source>
        <dbReference type="Proteomes" id="UP001235547"/>
    </source>
</evidence>
<organism evidence="5 6">
    <name type="scientific">Sinorhizobium numidicum</name>
    <dbReference type="NCBI Taxonomy" id="680248"/>
    <lineage>
        <taxon>Bacteria</taxon>
        <taxon>Pseudomonadati</taxon>
        <taxon>Pseudomonadota</taxon>
        <taxon>Alphaproteobacteria</taxon>
        <taxon>Hyphomicrobiales</taxon>
        <taxon>Rhizobiaceae</taxon>
        <taxon>Sinorhizobium/Ensifer group</taxon>
        <taxon>Sinorhizobium</taxon>
    </lineage>
</organism>
<dbReference type="PANTHER" id="PTHR43434:SF1">
    <property type="entry name" value="PHOSPHOGLYCOLATE PHOSPHATASE"/>
    <property type="match status" value="1"/>
</dbReference>
<dbReference type="Pfam" id="PF13419">
    <property type="entry name" value="HAD_2"/>
    <property type="match status" value="1"/>
</dbReference>
<dbReference type="InterPro" id="IPR050155">
    <property type="entry name" value="HAD-like_hydrolase_sf"/>
</dbReference>
<evidence type="ECO:0000256" key="3">
    <source>
        <dbReference type="ARBA" id="ARBA00006171"/>
    </source>
</evidence>
<dbReference type="EMBL" id="CP120370">
    <property type="protein sequence ID" value="WEX81259.1"/>
    <property type="molecule type" value="Genomic_DNA"/>
</dbReference>
<keyword evidence="5" id="KW-0378">Hydrolase</keyword>
<sequence length="241" mass="27538">MKLFARTIWDSRDLVVFDLDGTLYDQARLRIRIALSLLSEAVRSRTFDTVRVLQQFRHCREILARTSPDDFIERQFTDTAALCRCSRGDVEKVVREWIDRRPLTFLAACRYQGVEELFDGLRQSGRIIAVLSDYPAREKLDALGLKADLVVSATDDDLQRLKPDPTGLIKILCTTGVPADRALMIGDRFDRDWAVADSVGMDAIIRCGRRDLRCTTFRSYRDPLFEPILQRRRIAAAGLTP</sequence>
<dbReference type="InterPro" id="IPR023214">
    <property type="entry name" value="HAD_sf"/>
</dbReference>
<dbReference type="Proteomes" id="UP001235547">
    <property type="component" value="Chromosome 2"/>
</dbReference>
<dbReference type="SUPFAM" id="SSF56784">
    <property type="entry name" value="HAD-like"/>
    <property type="match status" value="1"/>
</dbReference>
<evidence type="ECO:0000313" key="5">
    <source>
        <dbReference type="EMBL" id="WEX81259.1"/>
    </source>
</evidence>
<dbReference type="PANTHER" id="PTHR43434">
    <property type="entry name" value="PHOSPHOGLYCOLATE PHOSPHATASE"/>
    <property type="match status" value="1"/>
</dbReference>
<comment type="catalytic activity">
    <reaction evidence="1">
        <text>2-phosphoglycolate + H2O = glycolate + phosphate</text>
        <dbReference type="Rhea" id="RHEA:14369"/>
        <dbReference type="ChEBI" id="CHEBI:15377"/>
        <dbReference type="ChEBI" id="CHEBI:29805"/>
        <dbReference type="ChEBI" id="CHEBI:43474"/>
        <dbReference type="ChEBI" id="CHEBI:58033"/>
        <dbReference type="EC" id="3.1.3.18"/>
    </reaction>
</comment>
<evidence type="ECO:0000256" key="2">
    <source>
        <dbReference type="ARBA" id="ARBA00004818"/>
    </source>
</evidence>
<dbReference type="Gene3D" id="1.10.150.240">
    <property type="entry name" value="Putative phosphatase, domain 2"/>
    <property type="match status" value="1"/>
</dbReference>
<comment type="similarity">
    <text evidence="3">Belongs to the HAD-like hydrolase superfamily. CbbY/CbbZ/Gph/YieH family.</text>
</comment>
<keyword evidence="6" id="KW-1185">Reference proteome</keyword>
<protein>
    <recommendedName>
        <fullName evidence="4">phosphoglycolate phosphatase</fullName>
        <ecNumber evidence="4">3.1.3.18</ecNumber>
    </recommendedName>
</protein>